<protein>
    <submittedName>
        <fullName evidence="2">Uncharacterized protein</fullName>
    </submittedName>
</protein>
<reference evidence="2 3" key="1">
    <citation type="submission" date="2023-03" db="EMBL/GenBank/DDBJ databases">
        <title>Genome insight into feeding habits of ladybird beetles.</title>
        <authorList>
            <person name="Li H.-S."/>
            <person name="Huang Y.-H."/>
            <person name="Pang H."/>
        </authorList>
    </citation>
    <scope>NUCLEOTIDE SEQUENCE [LARGE SCALE GENOMIC DNA]</scope>
    <source>
        <strain evidence="2">SYSU_2023b</strain>
        <tissue evidence="2">Whole body</tissue>
    </source>
</reference>
<evidence type="ECO:0000313" key="2">
    <source>
        <dbReference type="EMBL" id="KAK9879282.1"/>
    </source>
</evidence>
<evidence type="ECO:0000313" key="3">
    <source>
        <dbReference type="Proteomes" id="UP001431783"/>
    </source>
</evidence>
<sequence length="110" mass="12339">MYHLAFLKFDTAYSSLALRCRCRDRATREDSSSASDDQIRKGTNRINSPPSKRTTRGKNVPLPHSNGRTAAPLDRFGADTAAYHSRLAPSANGEHRGPLKPFTTHRKDEW</sequence>
<dbReference type="EMBL" id="JARQZJ010000061">
    <property type="protein sequence ID" value="KAK9879282.1"/>
    <property type="molecule type" value="Genomic_DNA"/>
</dbReference>
<evidence type="ECO:0000256" key="1">
    <source>
        <dbReference type="SAM" id="MobiDB-lite"/>
    </source>
</evidence>
<feature type="region of interest" description="Disordered" evidence="1">
    <location>
        <begin position="24"/>
        <end position="110"/>
    </location>
</feature>
<dbReference type="Proteomes" id="UP001431783">
    <property type="component" value="Unassembled WGS sequence"/>
</dbReference>
<dbReference type="AlphaFoldDB" id="A0AAW1U6D8"/>
<name>A0AAW1U6D8_9CUCU</name>
<keyword evidence="3" id="KW-1185">Reference proteome</keyword>
<accession>A0AAW1U6D8</accession>
<gene>
    <name evidence="2" type="ORF">WA026_004132</name>
</gene>
<comment type="caution">
    <text evidence="2">The sequence shown here is derived from an EMBL/GenBank/DDBJ whole genome shotgun (WGS) entry which is preliminary data.</text>
</comment>
<proteinExistence type="predicted"/>
<organism evidence="2 3">
    <name type="scientific">Henosepilachna vigintioctopunctata</name>
    <dbReference type="NCBI Taxonomy" id="420089"/>
    <lineage>
        <taxon>Eukaryota</taxon>
        <taxon>Metazoa</taxon>
        <taxon>Ecdysozoa</taxon>
        <taxon>Arthropoda</taxon>
        <taxon>Hexapoda</taxon>
        <taxon>Insecta</taxon>
        <taxon>Pterygota</taxon>
        <taxon>Neoptera</taxon>
        <taxon>Endopterygota</taxon>
        <taxon>Coleoptera</taxon>
        <taxon>Polyphaga</taxon>
        <taxon>Cucujiformia</taxon>
        <taxon>Coccinelloidea</taxon>
        <taxon>Coccinellidae</taxon>
        <taxon>Epilachninae</taxon>
        <taxon>Epilachnini</taxon>
        <taxon>Henosepilachna</taxon>
    </lineage>
</organism>